<dbReference type="EMBL" id="CP036422">
    <property type="protein sequence ID" value="QFU77072.1"/>
    <property type="molecule type" value="Genomic_DNA"/>
</dbReference>
<sequence length="154" mass="17694">MYRIFLTLLLQFVVSINSQASTEVEVFEPIDKLFAAISNVKHQDMRATVTESFVLLEDGEVWTIEDLISVVSPSEYARTNFFSIINIETMNDIALVNYWNKANFDNKKSSEDVIWLESAVIKKVNGMWLILQMHSTRLEPNAVSENVVFTQQKI</sequence>
<proteinExistence type="predicted"/>
<evidence type="ECO:0000313" key="2">
    <source>
        <dbReference type="EMBL" id="QFU77072.1"/>
    </source>
</evidence>
<organism evidence="2 3">
    <name type="scientific">Halioglobus maricola</name>
    <dbReference type="NCBI Taxonomy" id="2601894"/>
    <lineage>
        <taxon>Bacteria</taxon>
        <taxon>Pseudomonadati</taxon>
        <taxon>Pseudomonadota</taxon>
        <taxon>Gammaproteobacteria</taxon>
        <taxon>Cellvibrionales</taxon>
        <taxon>Halieaceae</taxon>
        <taxon>Halioglobus</taxon>
    </lineage>
</organism>
<evidence type="ECO:0000313" key="3">
    <source>
        <dbReference type="Proteomes" id="UP000326287"/>
    </source>
</evidence>
<feature type="signal peptide" evidence="1">
    <location>
        <begin position="1"/>
        <end position="20"/>
    </location>
</feature>
<keyword evidence="3" id="KW-1185">Reference proteome</keyword>
<dbReference type="SUPFAM" id="SSF54427">
    <property type="entry name" value="NTF2-like"/>
    <property type="match status" value="1"/>
</dbReference>
<reference evidence="2 3" key="1">
    <citation type="submission" date="2019-02" db="EMBL/GenBank/DDBJ databases">
        <authorList>
            <person name="Li S.-H."/>
        </authorList>
    </citation>
    <scope>NUCLEOTIDE SEQUENCE [LARGE SCALE GENOMIC DNA]</scope>
    <source>
        <strain evidence="2 3">IMCC14385</strain>
    </source>
</reference>
<dbReference type="InterPro" id="IPR032710">
    <property type="entry name" value="NTF2-like_dom_sf"/>
</dbReference>
<dbReference type="AlphaFoldDB" id="A0A5P9NMU3"/>
<name>A0A5P9NMU3_9GAMM</name>
<feature type="chain" id="PRO_5024889024" evidence="1">
    <location>
        <begin position="21"/>
        <end position="154"/>
    </location>
</feature>
<dbReference type="OrthoDB" id="5733227at2"/>
<dbReference type="RefSeq" id="WP_153240210.1">
    <property type="nucleotide sequence ID" value="NZ_CP036422.1"/>
</dbReference>
<dbReference type="Proteomes" id="UP000326287">
    <property type="component" value="Chromosome"/>
</dbReference>
<accession>A0A5P9NMU3</accession>
<dbReference type="Gene3D" id="3.10.450.50">
    <property type="match status" value="1"/>
</dbReference>
<protein>
    <submittedName>
        <fullName evidence="2">Nuclear transport factor 2 family protein</fullName>
    </submittedName>
</protein>
<dbReference type="KEGG" id="halc:EY643_16220"/>
<keyword evidence="1" id="KW-0732">Signal</keyword>
<evidence type="ECO:0000256" key="1">
    <source>
        <dbReference type="SAM" id="SignalP"/>
    </source>
</evidence>
<gene>
    <name evidence="2" type="ORF">EY643_16220</name>
</gene>